<sequence>MSTEKTRPWIVVLLVLILLVFIVVGGYALYHDASSILGYLFLGLGLGGLIAGWGTLMNDREKK</sequence>
<dbReference type="EMBL" id="OANT01000002">
    <property type="protein sequence ID" value="SNX43906.1"/>
    <property type="molecule type" value="Genomic_DNA"/>
</dbReference>
<keyword evidence="1" id="KW-0472">Membrane</keyword>
<keyword evidence="3" id="KW-1185">Reference proteome</keyword>
<evidence type="ECO:0000313" key="2">
    <source>
        <dbReference type="EMBL" id="SNX43906.1"/>
    </source>
</evidence>
<reference evidence="3" key="1">
    <citation type="submission" date="2016-09" db="EMBL/GenBank/DDBJ databases">
        <authorList>
            <person name="Varghese N."/>
            <person name="Submissions S."/>
        </authorList>
    </citation>
    <scope>NUCLEOTIDE SEQUENCE [LARGE SCALE GENOMIC DNA]</scope>
    <source>
        <strain evidence="3">ANC 4466</strain>
    </source>
</reference>
<accession>A0A240E5Q7</accession>
<feature type="transmembrane region" description="Helical" evidence="1">
    <location>
        <begin position="9"/>
        <end position="30"/>
    </location>
</feature>
<gene>
    <name evidence="2" type="ORF">SAMN05421731_10262</name>
</gene>
<dbReference type="RefSeq" id="WP_097078197.1">
    <property type="nucleotide sequence ID" value="NZ_BAABHT010000010.1"/>
</dbReference>
<protein>
    <submittedName>
        <fullName evidence="2">Uncharacterized protein</fullName>
    </submittedName>
</protein>
<proteinExistence type="predicted"/>
<dbReference type="AlphaFoldDB" id="A0A240E5Q7"/>
<name>A0A240E5Q7_9GAMM</name>
<dbReference type="Proteomes" id="UP000219042">
    <property type="component" value="Unassembled WGS sequence"/>
</dbReference>
<evidence type="ECO:0000313" key="3">
    <source>
        <dbReference type="Proteomes" id="UP000219042"/>
    </source>
</evidence>
<keyword evidence="1" id="KW-0812">Transmembrane</keyword>
<keyword evidence="1" id="KW-1133">Transmembrane helix</keyword>
<feature type="transmembrane region" description="Helical" evidence="1">
    <location>
        <begin position="36"/>
        <end position="56"/>
    </location>
</feature>
<organism evidence="2 3">
    <name type="scientific">Acinetobacter puyangensis</name>
    <dbReference type="NCBI Taxonomy" id="1096779"/>
    <lineage>
        <taxon>Bacteria</taxon>
        <taxon>Pseudomonadati</taxon>
        <taxon>Pseudomonadota</taxon>
        <taxon>Gammaproteobacteria</taxon>
        <taxon>Moraxellales</taxon>
        <taxon>Moraxellaceae</taxon>
        <taxon>Acinetobacter</taxon>
    </lineage>
</organism>
<evidence type="ECO:0000256" key="1">
    <source>
        <dbReference type="SAM" id="Phobius"/>
    </source>
</evidence>